<sequence length="79" mass="9630">MDLNIKSCRYIYKVLDNYHAITENKFKNDGQRFSVILYCKPKCTVKQYSYRFITEKLLSMYIINKLRGRRLFKIRIEPV</sequence>
<proteinExistence type="predicted"/>
<name>A0A1V0S7U7_CNPV</name>
<evidence type="ECO:0000313" key="2">
    <source>
        <dbReference type="Proteomes" id="UP000315116"/>
    </source>
</evidence>
<dbReference type="EMBL" id="KX857216">
    <property type="protein sequence ID" value="ARF02704.1"/>
    <property type="molecule type" value="Genomic_DNA"/>
</dbReference>
<reference evidence="1 2" key="1">
    <citation type="journal article" date="2017" name="BMC Genomics">
        <title>Genomic characterization of two novel pathogenic avipoxviruses isolated from pacific shearwaters (Ardenna spp.).</title>
        <authorList>
            <person name="Sarker S."/>
            <person name="Das S."/>
            <person name="Lavers J.L."/>
            <person name="Hutton I."/>
            <person name="Helbig K."/>
            <person name="Imbery J."/>
            <person name="Upton C."/>
            <person name="Raidal S.R."/>
        </authorList>
    </citation>
    <scope>NUCLEOTIDE SEQUENCE [LARGE SCALE GENOMIC DNA]</scope>
    <source>
        <strain evidence="1 2">SWPV-1</strain>
    </source>
</reference>
<dbReference type="InterPro" id="IPR045408">
    <property type="entry name" value="DUF5890"/>
</dbReference>
<dbReference type="Proteomes" id="UP000315116">
    <property type="component" value="Segment"/>
</dbReference>
<dbReference type="Pfam" id="PF19240">
    <property type="entry name" value="DUF5890"/>
    <property type="match status" value="1"/>
</dbReference>
<gene>
    <name evidence="1" type="primary">SWPV1-103</name>
</gene>
<protein>
    <submittedName>
        <fullName evidence="1">SWPV1-103</fullName>
    </submittedName>
</protein>
<organism evidence="1 2">
    <name type="scientific">Shearwaterpox virus</name>
    <dbReference type="NCBI Taxonomy" id="1974596"/>
    <lineage>
        <taxon>Viruses</taxon>
        <taxon>Varidnaviria</taxon>
        <taxon>Bamfordvirae</taxon>
        <taxon>Nucleocytoviricota</taxon>
        <taxon>Pokkesviricetes</taxon>
        <taxon>Chitovirales</taxon>
        <taxon>Poxviridae</taxon>
        <taxon>Chordopoxvirinae</taxon>
        <taxon>Avipoxvirus</taxon>
        <taxon>Avipoxvirus canarypox</taxon>
        <taxon>Canarypox virus</taxon>
    </lineage>
</organism>
<evidence type="ECO:0000313" key="1">
    <source>
        <dbReference type="EMBL" id="ARF02704.1"/>
    </source>
</evidence>
<accession>A0A1V0S7U7</accession>